<comment type="similarity">
    <text evidence="6">Belongs to the Mediator complex subunit 21 family.</text>
</comment>
<comment type="subcellular location">
    <subcellularLocation>
        <location evidence="1 6">Nucleus</location>
    </subcellularLocation>
</comment>
<dbReference type="InterPro" id="IPR037212">
    <property type="entry name" value="Med7/Med21-like"/>
</dbReference>
<accession>A0A8J5LNX8</accession>
<protein>
    <recommendedName>
        <fullName evidence="6">Mediator of RNA polymerase II transcription subunit 21</fullName>
    </recommendedName>
</protein>
<dbReference type="SUPFAM" id="SSF140718">
    <property type="entry name" value="Mediator hinge subcomplex-like"/>
    <property type="match status" value="1"/>
</dbReference>
<dbReference type="GO" id="GO:0016592">
    <property type="term" value="C:mediator complex"/>
    <property type="evidence" value="ECO:0007669"/>
    <property type="project" value="UniProtKB-UniRule"/>
</dbReference>
<keyword evidence="2 6" id="KW-0805">Transcription regulation</keyword>
<keyword evidence="8" id="KW-1185">Reference proteome</keyword>
<keyword evidence="3 6" id="KW-0010">Activator</keyword>
<dbReference type="GO" id="GO:0003712">
    <property type="term" value="F:transcription coregulator activity"/>
    <property type="evidence" value="ECO:0007669"/>
    <property type="project" value="TreeGrafter"/>
</dbReference>
<evidence type="ECO:0000256" key="2">
    <source>
        <dbReference type="ARBA" id="ARBA00023015"/>
    </source>
</evidence>
<dbReference type="EMBL" id="JACMSC010000004">
    <property type="protein sequence ID" value="KAG6523710.1"/>
    <property type="molecule type" value="Genomic_DNA"/>
</dbReference>
<keyword evidence="4 6" id="KW-0804">Transcription</keyword>
<dbReference type="PANTHER" id="PTHR13381:SF0">
    <property type="entry name" value="MEDIATOR OF RNA POLYMERASE II TRANSCRIPTION SUBUNIT 21"/>
    <property type="match status" value="1"/>
</dbReference>
<dbReference type="PANTHER" id="PTHR13381">
    <property type="entry name" value="RNA POLYMERASE II HOLOENZYME COMPONENT SRB7"/>
    <property type="match status" value="1"/>
</dbReference>
<evidence type="ECO:0000256" key="4">
    <source>
        <dbReference type="ARBA" id="ARBA00023163"/>
    </source>
</evidence>
<name>A0A8J5LNX8_ZINOF</name>
<comment type="subunit">
    <text evidence="6">Component of the Mediator complex.</text>
</comment>
<dbReference type="Proteomes" id="UP000734854">
    <property type="component" value="Unassembled WGS sequence"/>
</dbReference>
<comment type="function">
    <text evidence="6">Component of the Mediator complex, a coactivator involved in the regulated transcription of nearly all RNA polymerase II-dependent genes. Mediator functions as a bridge to convey information from gene-specific regulatory proteins to the basal RNA polymerase II transcription machinery. Mediator is recruited to promoters by direct interactions with regulatory proteins and serves as a scaffold for the assembly of a functional preinitiation complex with RNA polymerase II and the general transcription factors.</text>
</comment>
<proteinExistence type="inferred from homology"/>
<keyword evidence="5 6" id="KW-0539">Nucleus</keyword>
<dbReference type="AlphaFoldDB" id="A0A8J5LNX8"/>
<organism evidence="7 8">
    <name type="scientific">Zingiber officinale</name>
    <name type="common">Ginger</name>
    <name type="synonym">Amomum zingiber</name>
    <dbReference type="NCBI Taxonomy" id="94328"/>
    <lineage>
        <taxon>Eukaryota</taxon>
        <taxon>Viridiplantae</taxon>
        <taxon>Streptophyta</taxon>
        <taxon>Embryophyta</taxon>
        <taxon>Tracheophyta</taxon>
        <taxon>Spermatophyta</taxon>
        <taxon>Magnoliopsida</taxon>
        <taxon>Liliopsida</taxon>
        <taxon>Zingiberales</taxon>
        <taxon>Zingiberaceae</taxon>
        <taxon>Zingiber</taxon>
    </lineage>
</organism>
<dbReference type="GO" id="GO:0006357">
    <property type="term" value="P:regulation of transcription by RNA polymerase II"/>
    <property type="evidence" value="ECO:0007669"/>
    <property type="project" value="TreeGrafter"/>
</dbReference>
<evidence type="ECO:0000256" key="5">
    <source>
        <dbReference type="ARBA" id="ARBA00023242"/>
    </source>
</evidence>
<evidence type="ECO:0000313" key="7">
    <source>
        <dbReference type="EMBL" id="KAG6523710.1"/>
    </source>
</evidence>
<sequence length="190" mass="21247">MGPVQVGGYLILKASKGPYEPLIGPLVENEDFRSLRILSRRPSADEGFVASLIIECIVMDIISQLQEQANAMVLLTLNTFRTLQRDASPVRLSPNYPEPTANASEETIDIMEHPKTMSAALVEAVKKSEREDNYLWSLYILRSLMDDSSLPKKTCGLPCAHELAEYTQVDMLIPLDTVDKFLEEVRYGGE</sequence>
<evidence type="ECO:0000313" key="8">
    <source>
        <dbReference type="Proteomes" id="UP000734854"/>
    </source>
</evidence>
<evidence type="ECO:0000256" key="1">
    <source>
        <dbReference type="ARBA" id="ARBA00004123"/>
    </source>
</evidence>
<comment type="caution">
    <text evidence="7">The sequence shown here is derived from an EMBL/GenBank/DDBJ whole genome shotgun (WGS) entry which is preliminary data.</text>
</comment>
<dbReference type="Gene3D" id="6.10.280.10">
    <property type="entry name" value="Mediator complex, subunit Med21"/>
    <property type="match status" value="1"/>
</dbReference>
<reference evidence="7 8" key="1">
    <citation type="submission" date="2020-08" db="EMBL/GenBank/DDBJ databases">
        <title>Plant Genome Project.</title>
        <authorList>
            <person name="Zhang R.-G."/>
        </authorList>
    </citation>
    <scope>NUCLEOTIDE SEQUENCE [LARGE SCALE GENOMIC DNA]</scope>
    <source>
        <tissue evidence="7">Rhizome</tissue>
    </source>
</reference>
<evidence type="ECO:0000256" key="3">
    <source>
        <dbReference type="ARBA" id="ARBA00023159"/>
    </source>
</evidence>
<gene>
    <name evidence="7" type="ORF">ZIOFF_013587</name>
</gene>
<evidence type="ECO:0000256" key="6">
    <source>
        <dbReference type="RuleBase" id="RU366036"/>
    </source>
</evidence>
<dbReference type="InterPro" id="IPR021384">
    <property type="entry name" value="Mediator_Med21"/>
</dbReference>